<dbReference type="InterPro" id="IPR003736">
    <property type="entry name" value="PAAI_dom"/>
</dbReference>
<dbReference type="GO" id="GO:0047617">
    <property type="term" value="F:fatty acyl-CoA hydrolase activity"/>
    <property type="evidence" value="ECO:0007669"/>
    <property type="project" value="InterPro"/>
</dbReference>
<dbReference type="SUPFAM" id="SSF54637">
    <property type="entry name" value="Thioesterase/thiol ester dehydrase-isomerase"/>
    <property type="match status" value="1"/>
</dbReference>
<keyword evidence="2" id="KW-0378">Hydrolase</keyword>
<dbReference type="Gene3D" id="3.10.129.10">
    <property type="entry name" value="Hotdog Thioesterase"/>
    <property type="match status" value="1"/>
</dbReference>
<sequence>MTALDIPGNAPTEVKEVLRNLWQWFKREGRPHGFSEAIGTRVVVDEVSIVKKAEEPTKEEGRVVCSLVVTEDMLNGSGTMHGGCAAFLIDYCSSLVDTAYSVTVSGKPIFSVSQALNVVYHSPAVLGDKLRIVNTTITTGARASSARTEIWNETHRRLVASGIHVKMQPSAPKTKL</sequence>
<organism evidence="4 5">
    <name type="scientific">Schizophyllum amplum</name>
    <dbReference type="NCBI Taxonomy" id="97359"/>
    <lineage>
        <taxon>Eukaryota</taxon>
        <taxon>Fungi</taxon>
        <taxon>Dikarya</taxon>
        <taxon>Basidiomycota</taxon>
        <taxon>Agaricomycotina</taxon>
        <taxon>Agaricomycetes</taxon>
        <taxon>Agaricomycetidae</taxon>
        <taxon>Agaricales</taxon>
        <taxon>Schizophyllaceae</taxon>
        <taxon>Schizophyllum</taxon>
    </lineage>
</organism>
<feature type="domain" description="Thioesterase" evidence="3">
    <location>
        <begin position="78"/>
        <end position="157"/>
    </location>
</feature>
<evidence type="ECO:0000313" key="5">
    <source>
        <dbReference type="Proteomes" id="UP000320762"/>
    </source>
</evidence>
<dbReference type="OrthoDB" id="2831072at2759"/>
<dbReference type="NCBIfam" id="TIGR00369">
    <property type="entry name" value="unchar_dom_1"/>
    <property type="match status" value="1"/>
</dbReference>
<dbReference type="InterPro" id="IPR039298">
    <property type="entry name" value="ACOT13"/>
</dbReference>
<name>A0A550CRN4_9AGAR</name>
<dbReference type="Proteomes" id="UP000320762">
    <property type="component" value="Unassembled WGS sequence"/>
</dbReference>
<dbReference type="STRING" id="97359.A0A550CRN4"/>
<reference evidence="4 5" key="1">
    <citation type="journal article" date="2019" name="New Phytol.">
        <title>Comparative genomics reveals unique wood-decay strategies and fruiting body development in the Schizophyllaceae.</title>
        <authorList>
            <person name="Almasi E."/>
            <person name="Sahu N."/>
            <person name="Krizsan K."/>
            <person name="Balint B."/>
            <person name="Kovacs G.M."/>
            <person name="Kiss B."/>
            <person name="Cseklye J."/>
            <person name="Drula E."/>
            <person name="Henrissat B."/>
            <person name="Nagy I."/>
            <person name="Chovatia M."/>
            <person name="Adam C."/>
            <person name="LaButti K."/>
            <person name="Lipzen A."/>
            <person name="Riley R."/>
            <person name="Grigoriev I.V."/>
            <person name="Nagy L.G."/>
        </authorList>
    </citation>
    <scope>NUCLEOTIDE SEQUENCE [LARGE SCALE GENOMIC DNA]</scope>
    <source>
        <strain evidence="4 5">NL-1724</strain>
    </source>
</reference>
<evidence type="ECO:0000259" key="3">
    <source>
        <dbReference type="Pfam" id="PF03061"/>
    </source>
</evidence>
<accession>A0A550CRN4</accession>
<dbReference type="Pfam" id="PF03061">
    <property type="entry name" value="4HBT"/>
    <property type="match status" value="1"/>
</dbReference>
<dbReference type="CDD" id="cd03443">
    <property type="entry name" value="PaaI_thioesterase"/>
    <property type="match status" value="1"/>
</dbReference>
<keyword evidence="5" id="KW-1185">Reference proteome</keyword>
<dbReference type="PANTHER" id="PTHR21660">
    <property type="entry name" value="THIOESTERASE SUPERFAMILY MEMBER-RELATED"/>
    <property type="match status" value="1"/>
</dbReference>
<protein>
    <submittedName>
        <fullName evidence="4">HotDog domain-containing protein</fullName>
    </submittedName>
</protein>
<comment type="similarity">
    <text evidence="1">Belongs to the thioesterase PaaI family.</text>
</comment>
<dbReference type="AlphaFoldDB" id="A0A550CRN4"/>
<evidence type="ECO:0000313" key="4">
    <source>
        <dbReference type="EMBL" id="TRM67457.1"/>
    </source>
</evidence>
<dbReference type="InterPro" id="IPR029069">
    <property type="entry name" value="HotDog_dom_sf"/>
</dbReference>
<evidence type="ECO:0000256" key="1">
    <source>
        <dbReference type="ARBA" id="ARBA00008324"/>
    </source>
</evidence>
<evidence type="ECO:0000256" key="2">
    <source>
        <dbReference type="ARBA" id="ARBA00022801"/>
    </source>
</evidence>
<comment type="caution">
    <text evidence="4">The sequence shown here is derived from an EMBL/GenBank/DDBJ whole genome shotgun (WGS) entry which is preliminary data.</text>
</comment>
<dbReference type="InterPro" id="IPR006683">
    <property type="entry name" value="Thioestr_dom"/>
</dbReference>
<gene>
    <name evidence="4" type="ORF">BD626DRAFT_101178</name>
</gene>
<dbReference type="EMBL" id="VDMD01000002">
    <property type="protein sequence ID" value="TRM67457.1"/>
    <property type="molecule type" value="Genomic_DNA"/>
</dbReference>
<dbReference type="PANTHER" id="PTHR21660:SF1">
    <property type="entry name" value="ACYL-COENZYME A THIOESTERASE 13"/>
    <property type="match status" value="1"/>
</dbReference>
<proteinExistence type="inferred from homology"/>